<feature type="domain" description="N-acetyltransferase" evidence="2">
    <location>
        <begin position="2"/>
        <end position="89"/>
    </location>
</feature>
<dbReference type="InterPro" id="IPR031165">
    <property type="entry name" value="GNAT_YJDJ"/>
</dbReference>
<proteinExistence type="predicted"/>
<dbReference type="InterPro" id="IPR016181">
    <property type="entry name" value="Acyl_CoA_acyltransferase"/>
</dbReference>
<keyword evidence="4" id="KW-1185">Reference proteome</keyword>
<dbReference type="Proteomes" id="UP000240974">
    <property type="component" value="Unassembled WGS sequence"/>
</dbReference>
<dbReference type="InterPro" id="IPR045057">
    <property type="entry name" value="Gcn5-rel_NAT"/>
</dbReference>
<feature type="domain" description="N-acetyltransferase" evidence="1">
    <location>
        <begin position="1"/>
        <end position="90"/>
    </location>
</feature>
<sequence>MKIEYKEGLIVLKDQDEEVGYIKYVRKEENVIDVISTVVHEKYQGQGMAGKLFDALMGYVKDNSLKIIPSCSYIEKKLIKLPNSSDFLHK</sequence>
<name>A0A2T3G701_9FIRM</name>
<dbReference type="PROSITE" id="PS51729">
    <property type="entry name" value="GNAT_YJDJ"/>
    <property type="match status" value="1"/>
</dbReference>
<protein>
    <submittedName>
        <fullName evidence="3">N-acetyltransferase</fullName>
    </submittedName>
</protein>
<accession>A0A2T3G701</accession>
<evidence type="ECO:0000313" key="3">
    <source>
        <dbReference type="EMBL" id="PST43299.1"/>
    </source>
</evidence>
<dbReference type="AlphaFoldDB" id="A0A2T3G701"/>
<dbReference type="SUPFAM" id="SSF55729">
    <property type="entry name" value="Acyl-CoA N-acyltransferases (Nat)"/>
    <property type="match status" value="1"/>
</dbReference>
<keyword evidence="3" id="KW-0808">Transferase</keyword>
<evidence type="ECO:0000313" key="4">
    <source>
        <dbReference type="Proteomes" id="UP000240974"/>
    </source>
</evidence>
<comment type="caution">
    <text evidence="3">The sequence shown here is derived from an EMBL/GenBank/DDBJ whole genome shotgun (WGS) entry which is preliminary data.</text>
</comment>
<dbReference type="PANTHER" id="PTHR31435:SF9">
    <property type="entry name" value="PROTEIN NATD1"/>
    <property type="match status" value="1"/>
</dbReference>
<reference evidence="3 4" key="1">
    <citation type="journal article" date="2019" name="Int. J. Syst. Evol. Microbiol.">
        <title>Faecalibacillus intestinalis gen. nov., sp. nov. and Faecalibacillus faecis sp. nov., isolated from human faeces.</title>
        <authorList>
            <person name="Seo B."/>
            <person name="Jeon K."/>
            <person name="Baek I."/>
            <person name="Lee Y.M."/>
            <person name="Baek K."/>
            <person name="Ko G."/>
        </authorList>
    </citation>
    <scope>NUCLEOTIDE SEQUENCE [LARGE SCALE GENOMIC DNA]</scope>
    <source>
        <strain evidence="3 4">SNUG30099</strain>
    </source>
</reference>
<dbReference type="InterPro" id="IPR000182">
    <property type="entry name" value="GNAT_dom"/>
</dbReference>
<evidence type="ECO:0000259" key="2">
    <source>
        <dbReference type="PROSITE" id="PS51729"/>
    </source>
</evidence>
<dbReference type="GO" id="GO:0016747">
    <property type="term" value="F:acyltransferase activity, transferring groups other than amino-acyl groups"/>
    <property type="evidence" value="ECO:0007669"/>
    <property type="project" value="InterPro"/>
</dbReference>
<dbReference type="PANTHER" id="PTHR31435">
    <property type="entry name" value="PROTEIN NATD1"/>
    <property type="match status" value="1"/>
</dbReference>
<evidence type="ECO:0000259" key="1">
    <source>
        <dbReference type="PROSITE" id="PS51186"/>
    </source>
</evidence>
<dbReference type="PROSITE" id="PS51186">
    <property type="entry name" value="GNAT"/>
    <property type="match status" value="1"/>
</dbReference>
<dbReference type="Pfam" id="PF14542">
    <property type="entry name" value="Acetyltransf_CG"/>
    <property type="match status" value="1"/>
</dbReference>
<organism evidence="3 4">
    <name type="scientific">Faecalibacillus intestinalis</name>
    <dbReference type="NCBI Taxonomy" id="1982626"/>
    <lineage>
        <taxon>Bacteria</taxon>
        <taxon>Bacillati</taxon>
        <taxon>Bacillota</taxon>
        <taxon>Erysipelotrichia</taxon>
        <taxon>Erysipelotrichales</taxon>
        <taxon>Coprobacillaceae</taxon>
        <taxon>Faecalibacillus</taxon>
    </lineage>
</organism>
<dbReference type="Gene3D" id="3.40.630.30">
    <property type="match status" value="1"/>
</dbReference>
<gene>
    <name evidence="3" type="ORF">C7U54_00890</name>
</gene>
<dbReference type="RefSeq" id="WP_022002830.1">
    <property type="nucleotide sequence ID" value="NZ_JADPGG010000075.1"/>
</dbReference>
<dbReference type="EMBL" id="PYLQ01000001">
    <property type="protein sequence ID" value="PST43299.1"/>
    <property type="molecule type" value="Genomic_DNA"/>
</dbReference>
<dbReference type="CDD" id="cd04301">
    <property type="entry name" value="NAT_SF"/>
    <property type="match status" value="1"/>
</dbReference>